<organism evidence="1 2">
    <name type="scientific">Nocardia transvalensis</name>
    <dbReference type="NCBI Taxonomy" id="37333"/>
    <lineage>
        <taxon>Bacteria</taxon>
        <taxon>Bacillati</taxon>
        <taxon>Actinomycetota</taxon>
        <taxon>Actinomycetes</taxon>
        <taxon>Mycobacteriales</taxon>
        <taxon>Nocardiaceae</taxon>
        <taxon>Nocardia</taxon>
    </lineage>
</organism>
<reference evidence="1 2" key="1">
    <citation type="submission" date="2020-08" db="EMBL/GenBank/DDBJ databases">
        <title>Sequencing the genomes of 1000 actinobacteria strains.</title>
        <authorList>
            <person name="Klenk H.-P."/>
        </authorList>
    </citation>
    <scope>NUCLEOTIDE SEQUENCE [LARGE SCALE GENOMIC DNA]</scope>
    <source>
        <strain evidence="1 2">DSM 43582</strain>
    </source>
</reference>
<dbReference type="InterPro" id="IPR008949">
    <property type="entry name" value="Isoprenoid_synthase_dom_sf"/>
</dbReference>
<dbReference type="Proteomes" id="UP000540412">
    <property type="component" value="Unassembled WGS sequence"/>
</dbReference>
<accession>A0A7W9P9R1</accession>
<dbReference type="SFLD" id="SFLDG01212">
    <property type="entry name" value="Phytoene_synthase_like"/>
    <property type="match status" value="1"/>
</dbReference>
<dbReference type="InterPro" id="IPR002060">
    <property type="entry name" value="Squ/phyt_synthse"/>
</dbReference>
<sequence length="279" mass="30303">MDAATARPRWTRAREREENFPVALRWLPRDLRDHLHAVYAVARTIDDVGDRSTGDRTARLLALRADLALVWTGDTPAEPVFRELAPTVAACGLAQEPFQRLIEANLADQRVTRYATFEDLLEYCRLSADPIGRIVLGVFGQATPATTALSDRVCTALQILEHCQDVAEDYRAGRIYLPQDDLTGVADEQLITGGPGPRAVVLRQVNRASALLDEGAVLVGRLTGWARIAVGGYVAGGYATARALRAAGGDVWTRKVVPGHVDTVRTMVALLGRAAVVSR</sequence>
<dbReference type="InterPro" id="IPR044843">
    <property type="entry name" value="Trans_IPPS_bact-type"/>
</dbReference>
<dbReference type="SFLD" id="SFLDG01018">
    <property type="entry name" value="Squalene/Phytoene_Synthase_Lik"/>
    <property type="match status" value="1"/>
</dbReference>
<evidence type="ECO:0000313" key="2">
    <source>
        <dbReference type="Proteomes" id="UP000540412"/>
    </source>
</evidence>
<dbReference type="Pfam" id="PF00494">
    <property type="entry name" value="SQS_PSY"/>
    <property type="match status" value="1"/>
</dbReference>
<dbReference type="PANTHER" id="PTHR31480">
    <property type="entry name" value="BIFUNCTIONAL LYCOPENE CYCLASE/PHYTOENE SYNTHASE"/>
    <property type="match status" value="1"/>
</dbReference>
<keyword evidence="2" id="KW-1185">Reference proteome</keyword>
<dbReference type="Gene3D" id="1.10.600.10">
    <property type="entry name" value="Farnesyl Diphosphate Synthase"/>
    <property type="match status" value="1"/>
</dbReference>
<dbReference type="SFLD" id="SFLDS00005">
    <property type="entry name" value="Isoprenoid_Synthase_Type_I"/>
    <property type="match status" value="1"/>
</dbReference>
<dbReference type="RefSeq" id="WP_051162361.1">
    <property type="nucleotide sequence ID" value="NZ_JACHIT010000001.1"/>
</dbReference>
<protein>
    <submittedName>
        <fullName evidence="1">Squalene synthase HpnC</fullName>
    </submittedName>
</protein>
<dbReference type="AlphaFoldDB" id="A0A7W9P9R1"/>
<dbReference type="SUPFAM" id="SSF48576">
    <property type="entry name" value="Terpenoid synthases"/>
    <property type="match status" value="1"/>
</dbReference>
<name>A0A7W9P9R1_9NOCA</name>
<dbReference type="NCBIfam" id="TIGR03464">
    <property type="entry name" value="HpnC"/>
    <property type="match status" value="1"/>
</dbReference>
<dbReference type="EMBL" id="JACHIT010000001">
    <property type="protein sequence ID" value="MBB5912116.1"/>
    <property type="molecule type" value="Genomic_DNA"/>
</dbReference>
<dbReference type="GO" id="GO:0004311">
    <property type="term" value="F:geranylgeranyl diphosphate synthase activity"/>
    <property type="evidence" value="ECO:0007669"/>
    <property type="project" value="InterPro"/>
</dbReference>
<dbReference type="InterPro" id="IPR017827">
    <property type="entry name" value="HSQ_synthase_HpnC"/>
</dbReference>
<evidence type="ECO:0000313" key="1">
    <source>
        <dbReference type="EMBL" id="MBB5912116.1"/>
    </source>
</evidence>
<proteinExistence type="predicted"/>
<gene>
    <name evidence="1" type="ORF">BJY24_000983</name>
</gene>
<comment type="caution">
    <text evidence="1">The sequence shown here is derived from an EMBL/GenBank/DDBJ whole genome shotgun (WGS) entry which is preliminary data.</text>
</comment>